<dbReference type="PANTHER" id="PTHR30011">
    <property type="entry name" value="ALKANESULFONATE MONOOXYGENASE-RELATED"/>
    <property type="match status" value="1"/>
</dbReference>
<keyword evidence="7" id="KW-1185">Reference proteome</keyword>
<dbReference type="RefSeq" id="XP_016232506.1">
    <property type="nucleotide sequence ID" value="XM_016383883.1"/>
</dbReference>
<dbReference type="EMBL" id="KN847498">
    <property type="protein sequence ID" value="KIW12290.1"/>
    <property type="molecule type" value="Genomic_DNA"/>
</dbReference>
<organism evidence="6 7">
    <name type="scientific">Exophiala spinifera</name>
    <dbReference type="NCBI Taxonomy" id="91928"/>
    <lineage>
        <taxon>Eukaryota</taxon>
        <taxon>Fungi</taxon>
        <taxon>Dikarya</taxon>
        <taxon>Ascomycota</taxon>
        <taxon>Pezizomycotina</taxon>
        <taxon>Eurotiomycetes</taxon>
        <taxon>Chaetothyriomycetidae</taxon>
        <taxon>Chaetothyriales</taxon>
        <taxon>Herpotrichiellaceae</taxon>
        <taxon>Exophiala</taxon>
    </lineage>
</organism>
<name>A0A0D2B0Q7_9EURO</name>
<dbReference type="VEuPathDB" id="FungiDB:PV08_09567"/>
<dbReference type="OrthoDB" id="8922241at2759"/>
<dbReference type="PANTHER" id="PTHR30011:SF16">
    <property type="entry name" value="C2H2 FINGER DOMAIN TRANSCRIPTION FACTOR (EUROFUNG)-RELATED"/>
    <property type="match status" value="1"/>
</dbReference>
<proteinExistence type="predicted"/>
<evidence type="ECO:0000256" key="4">
    <source>
        <dbReference type="ARBA" id="ARBA00023033"/>
    </source>
</evidence>
<feature type="region of interest" description="Disordered" evidence="5">
    <location>
        <begin position="154"/>
        <end position="183"/>
    </location>
</feature>
<protein>
    <submittedName>
        <fullName evidence="6">Uncharacterized protein</fullName>
    </submittedName>
</protein>
<dbReference type="Gene3D" id="3.20.20.30">
    <property type="entry name" value="Luciferase-like domain"/>
    <property type="match status" value="1"/>
</dbReference>
<dbReference type="GO" id="GO:0016705">
    <property type="term" value="F:oxidoreductase activity, acting on paired donors, with incorporation or reduction of molecular oxygen"/>
    <property type="evidence" value="ECO:0007669"/>
    <property type="project" value="InterPro"/>
</dbReference>
<evidence type="ECO:0000256" key="1">
    <source>
        <dbReference type="ARBA" id="ARBA00022630"/>
    </source>
</evidence>
<keyword evidence="1" id="KW-0285">Flavoprotein</keyword>
<gene>
    <name evidence="6" type="ORF">PV08_09567</name>
</gene>
<evidence type="ECO:0000313" key="7">
    <source>
        <dbReference type="Proteomes" id="UP000053328"/>
    </source>
</evidence>
<dbReference type="InterPro" id="IPR036661">
    <property type="entry name" value="Luciferase-like_sf"/>
</dbReference>
<evidence type="ECO:0000256" key="3">
    <source>
        <dbReference type="ARBA" id="ARBA00023002"/>
    </source>
</evidence>
<evidence type="ECO:0000256" key="2">
    <source>
        <dbReference type="ARBA" id="ARBA00022643"/>
    </source>
</evidence>
<evidence type="ECO:0000313" key="6">
    <source>
        <dbReference type="EMBL" id="KIW12290.1"/>
    </source>
</evidence>
<keyword evidence="4" id="KW-0503">Monooxygenase</keyword>
<evidence type="ECO:0000256" key="5">
    <source>
        <dbReference type="SAM" id="MobiDB-lite"/>
    </source>
</evidence>
<accession>A0A0D2B0Q7</accession>
<dbReference type="STRING" id="91928.A0A0D2B0Q7"/>
<dbReference type="GeneID" id="27336650"/>
<dbReference type="InterPro" id="IPR051260">
    <property type="entry name" value="Diverse_substr_monoxygenases"/>
</dbReference>
<dbReference type="AlphaFoldDB" id="A0A0D2B0Q7"/>
<dbReference type="HOGENOM" id="CLU_1475183_0_0_1"/>
<sequence length="183" mass="20512">MSTTGPQKCDAIDGSIEVGVKQAKRDPKQQVILNEFVMNTPGHLSVGLWAHPSDSADKYSTLKFWIHLAQLLDKAKFRAMLIADTFGASDVYKGPFKVQTLISFCRAIPCQQHALFDSCDGRCHGGPYVWRDGKYNLQCTLRLGQEVLERGSSEQRPRCMKHRDVVSRQRSAKPWTQSAGSSR</sequence>
<feature type="compositionally biased region" description="Polar residues" evidence="5">
    <location>
        <begin position="174"/>
        <end position="183"/>
    </location>
</feature>
<dbReference type="GO" id="GO:0004497">
    <property type="term" value="F:monooxygenase activity"/>
    <property type="evidence" value="ECO:0007669"/>
    <property type="project" value="UniProtKB-KW"/>
</dbReference>
<keyword evidence="3" id="KW-0560">Oxidoreductase</keyword>
<dbReference type="Proteomes" id="UP000053328">
    <property type="component" value="Unassembled WGS sequence"/>
</dbReference>
<dbReference type="SUPFAM" id="SSF51679">
    <property type="entry name" value="Bacterial luciferase-like"/>
    <property type="match status" value="1"/>
</dbReference>
<reference evidence="6 7" key="1">
    <citation type="submission" date="2015-01" db="EMBL/GenBank/DDBJ databases">
        <title>The Genome Sequence of Exophiala spinifera CBS89968.</title>
        <authorList>
            <consortium name="The Broad Institute Genomics Platform"/>
            <person name="Cuomo C."/>
            <person name="de Hoog S."/>
            <person name="Gorbushina A."/>
            <person name="Stielow B."/>
            <person name="Teixiera M."/>
            <person name="Abouelleil A."/>
            <person name="Chapman S.B."/>
            <person name="Priest M."/>
            <person name="Young S.K."/>
            <person name="Wortman J."/>
            <person name="Nusbaum C."/>
            <person name="Birren B."/>
        </authorList>
    </citation>
    <scope>NUCLEOTIDE SEQUENCE [LARGE SCALE GENOMIC DNA]</scope>
    <source>
        <strain evidence="6 7">CBS 89968</strain>
    </source>
</reference>
<keyword evidence="2" id="KW-0288">FMN</keyword>
<feature type="compositionally biased region" description="Basic and acidic residues" evidence="5">
    <location>
        <begin position="154"/>
        <end position="167"/>
    </location>
</feature>